<accession>A0A5S5DQW6</accession>
<gene>
    <name evidence="2" type="ORF">C7447_103232</name>
</gene>
<dbReference type="EMBL" id="VNIA01000003">
    <property type="protein sequence ID" value="TYP98064.1"/>
    <property type="molecule type" value="Genomic_DNA"/>
</dbReference>
<evidence type="ECO:0000256" key="1">
    <source>
        <dbReference type="SAM" id="SignalP"/>
    </source>
</evidence>
<keyword evidence="1" id="KW-0732">Signal</keyword>
<dbReference type="RefSeq" id="WP_148870397.1">
    <property type="nucleotide sequence ID" value="NZ_VNIA01000003.1"/>
</dbReference>
<keyword evidence="3" id="KW-1185">Reference proteome</keyword>
<protein>
    <recommendedName>
        <fullName evidence="4">DKNYY family protein</fullName>
    </recommendedName>
</protein>
<organism evidence="2 3">
    <name type="scientific">Tenacibaculum adriaticum</name>
    <dbReference type="NCBI Taxonomy" id="413713"/>
    <lineage>
        <taxon>Bacteria</taxon>
        <taxon>Pseudomonadati</taxon>
        <taxon>Bacteroidota</taxon>
        <taxon>Flavobacteriia</taxon>
        <taxon>Flavobacteriales</taxon>
        <taxon>Flavobacteriaceae</taxon>
        <taxon>Tenacibaculum</taxon>
    </lineage>
</organism>
<dbReference type="OrthoDB" id="1438319at2"/>
<comment type="caution">
    <text evidence="2">The sequence shown here is derived from an EMBL/GenBank/DDBJ whole genome shotgun (WGS) entry which is preliminary data.</text>
</comment>
<dbReference type="AlphaFoldDB" id="A0A5S5DQW6"/>
<feature type="chain" id="PRO_5024405858" description="DKNYY family protein" evidence="1">
    <location>
        <begin position="20"/>
        <end position="226"/>
    </location>
</feature>
<evidence type="ECO:0000313" key="3">
    <source>
        <dbReference type="Proteomes" id="UP000323136"/>
    </source>
</evidence>
<evidence type="ECO:0008006" key="4">
    <source>
        <dbReference type="Google" id="ProtNLM"/>
    </source>
</evidence>
<evidence type="ECO:0000313" key="2">
    <source>
        <dbReference type="EMBL" id="TYP98064.1"/>
    </source>
</evidence>
<dbReference type="Proteomes" id="UP000323136">
    <property type="component" value="Unassembled WGS sequence"/>
</dbReference>
<sequence>MKKNLLLIALFFCVISSYSQGTKAITTGRIYKDMIDTGFFRSIVHHDNRVEGTPYLFKNWLNSMAITASDGKNYTIPNSNYDALSDSFVAEISKDSVYRFNDSGVDYIFLKGIKYKKYKLDGKNNFYAILFDGERISMLKRYISEIKEGKVNRMTGAKITKNKYILKEKYYVYKNRKLTKIKLKKKQILNLLKDKKQNVKKFVLNKDLSYSKEEDILKIFEYYNSI</sequence>
<reference evidence="2 3" key="1">
    <citation type="submission" date="2019-07" db="EMBL/GenBank/DDBJ databases">
        <title>Genomic Encyclopedia of Type Strains, Phase IV (KMG-IV): sequencing the most valuable type-strain genomes for metagenomic binning, comparative biology and taxonomic classification.</title>
        <authorList>
            <person name="Goeker M."/>
        </authorList>
    </citation>
    <scope>NUCLEOTIDE SEQUENCE [LARGE SCALE GENOMIC DNA]</scope>
    <source>
        <strain evidence="2 3">DSM 18961</strain>
    </source>
</reference>
<name>A0A5S5DQW6_9FLAO</name>
<proteinExistence type="predicted"/>
<feature type="signal peptide" evidence="1">
    <location>
        <begin position="1"/>
        <end position="19"/>
    </location>
</feature>